<proteinExistence type="predicted"/>
<evidence type="ECO:0000313" key="2">
    <source>
        <dbReference type="Proteomes" id="UP000007815"/>
    </source>
</evidence>
<protein>
    <submittedName>
        <fullName evidence="1">Uncharacterized protein</fullName>
    </submittedName>
</protein>
<keyword evidence="2" id="KW-1185">Reference proteome</keyword>
<evidence type="ECO:0000313" key="1">
    <source>
        <dbReference type="EMBL" id="EJN93500.1"/>
    </source>
</evidence>
<accession>A0ABP2QWQ8</accession>
<gene>
    <name evidence="1" type="ORF">SRA_03151</name>
</gene>
<dbReference type="Proteomes" id="UP000007815">
    <property type="component" value="Unassembled WGS sequence"/>
</dbReference>
<sequence>MRSFLWFVGKRIDNVRNNAGYQFFAGIRTLGFGSDNKFWQYPVSMEIHLLSSDKIFAFEQTKQDDSAGCFGWFDEHYLRHNC</sequence>
<comment type="caution">
    <text evidence="1">The sequence shown here is derived from an EMBL/GenBank/DDBJ whole genome shotgun (WGS) entry which is preliminary data.</text>
</comment>
<reference evidence="1 2" key="1">
    <citation type="submission" date="2009-12" db="EMBL/GenBank/DDBJ databases">
        <authorList>
            <person name="Lefebure T."/>
            <person name="Cornejo O.E."/>
            <person name="Pavinski Bitar P.D."/>
            <person name="Lang P."/>
            <person name="Stanhope M.J."/>
        </authorList>
    </citation>
    <scope>NUCLEOTIDE SEQUENCE [LARGE SCALE GENOMIC DNA]</scope>
    <source>
        <strain evidence="1 2">FA-1</strain>
    </source>
</reference>
<organism evidence="1 2">
    <name type="scientific">Streptococcus ratti FA-1 = DSM 20564</name>
    <dbReference type="NCBI Taxonomy" id="699248"/>
    <lineage>
        <taxon>Bacteria</taxon>
        <taxon>Bacillati</taxon>
        <taxon>Bacillota</taxon>
        <taxon>Bacilli</taxon>
        <taxon>Lactobacillales</taxon>
        <taxon>Streptococcaceae</taxon>
        <taxon>Streptococcus</taxon>
    </lineage>
</organism>
<dbReference type="EMBL" id="AJTZ01000005">
    <property type="protein sequence ID" value="EJN93500.1"/>
    <property type="molecule type" value="Genomic_DNA"/>
</dbReference>
<name>A0ABP2QWQ8_STRRT</name>